<organism evidence="9 10">
    <name type="scientific">Roseomonas elaeocarpi</name>
    <dbReference type="NCBI Taxonomy" id="907779"/>
    <lineage>
        <taxon>Bacteria</taxon>
        <taxon>Pseudomonadati</taxon>
        <taxon>Pseudomonadota</taxon>
        <taxon>Alphaproteobacteria</taxon>
        <taxon>Acetobacterales</taxon>
        <taxon>Roseomonadaceae</taxon>
        <taxon>Roseomonas</taxon>
    </lineage>
</organism>
<gene>
    <name evidence="9" type="ORF">ACFFGY_06915</name>
</gene>
<dbReference type="EMBL" id="JBHLUN010000005">
    <property type="protein sequence ID" value="MFC0407976.1"/>
    <property type="molecule type" value="Genomic_DNA"/>
</dbReference>
<feature type="transmembrane region" description="Helical" evidence="8">
    <location>
        <begin position="254"/>
        <end position="275"/>
    </location>
</feature>
<proteinExistence type="inferred from homology"/>
<reference evidence="9 10" key="1">
    <citation type="submission" date="2024-09" db="EMBL/GenBank/DDBJ databases">
        <authorList>
            <person name="Sun Q."/>
            <person name="Mori K."/>
        </authorList>
    </citation>
    <scope>NUCLEOTIDE SEQUENCE [LARGE SCALE GENOMIC DNA]</scope>
    <source>
        <strain evidence="9 10">TBRC 5777</strain>
    </source>
</reference>
<dbReference type="PANTHER" id="PTHR36838:SF3">
    <property type="entry name" value="TRANSPORTER AUXIN EFFLUX CARRIER EC FAMILY"/>
    <property type="match status" value="1"/>
</dbReference>
<dbReference type="RefSeq" id="WP_377043711.1">
    <property type="nucleotide sequence ID" value="NZ_JBHLUN010000005.1"/>
</dbReference>
<keyword evidence="7 8" id="KW-0472">Membrane</keyword>
<name>A0ABV6JQH0_9PROT</name>
<evidence type="ECO:0000256" key="2">
    <source>
        <dbReference type="ARBA" id="ARBA00010145"/>
    </source>
</evidence>
<dbReference type="Gene3D" id="1.20.1530.20">
    <property type="match status" value="1"/>
</dbReference>
<feature type="transmembrane region" description="Helical" evidence="8">
    <location>
        <begin position="125"/>
        <end position="145"/>
    </location>
</feature>
<comment type="similarity">
    <text evidence="2">Belongs to the auxin efflux carrier (TC 2.A.69) family.</text>
</comment>
<evidence type="ECO:0000256" key="4">
    <source>
        <dbReference type="ARBA" id="ARBA00022475"/>
    </source>
</evidence>
<feature type="transmembrane region" description="Helical" evidence="8">
    <location>
        <begin position="58"/>
        <end position="84"/>
    </location>
</feature>
<dbReference type="PANTHER" id="PTHR36838">
    <property type="entry name" value="AUXIN EFFLUX CARRIER FAMILY PROTEIN"/>
    <property type="match status" value="1"/>
</dbReference>
<dbReference type="InterPro" id="IPR038770">
    <property type="entry name" value="Na+/solute_symporter_sf"/>
</dbReference>
<feature type="transmembrane region" description="Helical" evidence="8">
    <location>
        <begin position="6"/>
        <end position="22"/>
    </location>
</feature>
<feature type="transmembrane region" description="Helical" evidence="8">
    <location>
        <begin position="96"/>
        <end position="119"/>
    </location>
</feature>
<comment type="caution">
    <text evidence="9">The sequence shown here is derived from an EMBL/GenBank/DDBJ whole genome shotgun (WGS) entry which is preliminary data.</text>
</comment>
<keyword evidence="6 8" id="KW-1133">Transmembrane helix</keyword>
<feature type="transmembrane region" description="Helical" evidence="8">
    <location>
        <begin position="166"/>
        <end position="184"/>
    </location>
</feature>
<evidence type="ECO:0000256" key="7">
    <source>
        <dbReference type="ARBA" id="ARBA00023136"/>
    </source>
</evidence>
<accession>A0ABV6JQH0</accession>
<dbReference type="Pfam" id="PF03547">
    <property type="entry name" value="Mem_trans"/>
    <property type="match status" value="1"/>
</dbReference>
<protein>
    <submittedName>
        <fullName evidence="9">AEC family transporter</fullName>
    </submittedName>
</protein>
<feature type="transmembrane region" description="Helical" evidence="8">
    <location>
        <begin position="34"/>
        <end position="52"/>
    </location>
</feature>
<dbReference type="Proteomes" id="UP001589865">
    <property type="component" value="Unassembled WGS sequence"/>
</dbReference>
<feature type="transmembrane region" description="Helical" evidence="8">
    <location>
        <begin position="227"/>
        <end position="248"/>
    </location>
</feature>
<feature type="transmembrane region" description="Helical" evidence="8">
    <location>
        <begin position="196"/>
        <end position="215"/>
    </location>
</feature>
<dbReference type="InterPro" id="IPR004776">
    <property type="entry name" value="Mem_transp_PIN-like"/>
</dbReference>
<keyword evidence="10" id="KW-1185">Reference proteome</keyword>
<keyword evidence="4" id="KW-1003">Cell membrane</keyword>
<comment type="subcellular location">
    <subcellularLocation>
        <location evidence="1">Cell membrane</location>
        <topology evidence="1">Multi-pass membrane protein</topology>
    </subcellularLocation>
</comment>
<evidence type="ECO:0000256" key="8">
    <source>
        <dbReference type="SAM" id="Phobius"/>
    </source>
</evidence>
<keyword evidence="3" id="KW-0813">Transport</keyword>
<evidence type="ECO:0000256" key="6">
    <source>
        <dbReference type="ARBA" id="ARBA00022989"/>
    </source>
</evidence>
<sequence length="314" mass="32750">MSGIFGIVGPVFLTILIGYLARRFNRISADGLRGLNDFVFMLALPALLFEGATSSGGLGATVAVSVAYFAACIPVYLLAVLVGWKLRRLRLQEAGLFGLDASYGNLSMVGIPVVLAAYGQEGLHNLLAILAFHSILLLPIATVIAEFGINRNASLLQVFRSTATSLLSNPVVLAVAAGGLWSLLMPPLPDVLRNLLHMLGSAVSPVALFCLGASLTGFNIRRDWPNAVIGTVIKLLVLPAIVWVVAIMLKLPPLGTAVAVTAAATPTGANAFILARRYATGMDRSGATVLLASGLSLVTLSLIVSLLVLRSAPG</sequence>
<evidence type="ECO:0000256" key="3">
    <source>
        <dbReference type="ARBA" id="ARBA00022448"/>
    </source>
</evidence>
<evidence type="ECO:0000313" key="10">
    <source>
        <dbReference type="Proteomes" id="UP001589865"/>
    </source>
</evidence>
<evidence type="ECO:0000256" key="5">
    <source>
        <dbReference type="ARBA" id="ARBA00022692"/>
    </source>
</evidence>
<keyword evidence="5 8" id="KW-0812">Transmembrane</keyword>
<feature type="transmembrane region" description="Helical" evidence="8">
    <location>
        <begin position="287"/>
        <end position="309"/>
    </location>
</feature>
<evidence type="ECO:0000313" key="9">
    <source>
        <dbReference type="EMBL" id="MFC0407976.1"/>
    </source>
</evidence>
<evidence type="ECO:0000256" key="1">
    <source>
        <dbReference type="ARBA" id="ARBA00004651"/>
    </source>
</evidence>